<keyword evidence="1" id="KW-0004">4Fe-4S</keyword>
<dbReference type="GO" id="GO:0051539">
    <property type="term" value="F:4 iron, 4 sulfur cluster binding"/>
    <property type="evidence" value="ECO:0007669"/>
    <property type="project" value="UniProtKB-KW"/>
</dbReference>
<evidence type="ECO:0000256" key="3">
    <source>
        <dbReference type="ARBA" id="ARBA00023002"/>
    </source>
</evidence>
<dbReference type="GO" id="GO:0005886">
    <property type="term" value="C:plasma membrane"/>
    <property type="evidence" value="ECO:0007669"/>
    <property type="project" value="TreeGrafter"/>
</dbReference>
<evidence type="ECO:0000256" key="5">
    <source>
        <dbReference type="ARBA" id="ARBA00023014"/>
    </source>
</evidence>
<feature type="domain" description="4Fe-4S ferredoxin-type" evidence="6">
    <location>
        <begin position="354"/>
        <end position="384"/>
    </location>
</feature>
<dbReference type="KEGG" id="str:Sterm_3271"/>
<protein>
    <submittedName>
        <fullName evidence="7">Fe-S oxidoreductase</fullName>
    </submittedName>
</protein>
<evidence type="ECO:0000256" key="4">
    <source>
        <dbReference type="ARBA" id="ARBA00023004"/>
    </source>
</evidence>
<keyword evidence="4" id="KW-0408">Iron</keyword>
<dbReference type="InterPro" id="IPR009051">
    <property type="entry name" value="Helical_ferredxn"/>
</dbReference>
<dbReference type="HOGENOM" id="CLU_363603_0_0_0"/>
<evidence type="ECO:0000313" key="7">
    <source>
        <dbReference type="EMBL" id="ACZ10112.1"/>
    </source>
</evidence>
<dbReference type="InterPro" id="IPR004017">
    <property type="entry name" value="Cys_rich_dom"/>
</dbReference>
<dbReference type="Pfam" id="PF13534">
    <property type="entry name" value="Fer4_17"/>
    <property type="match status" value="1"/>
</dbReference>
<dbReference type="GO" id="GO:0046872">
    <property type="term" value="F:metal ion binding"/>
    <property type="evidence" value="ECO:0007669"/>
    <property type="project" value="UniProtKB-KW"/>
</dbReference>
<evidence type="ECO:0000259" key="6">
    <source>
        <dbReference type="PROSITE" id="PS51379"/>
    </source>
</evidence>
<reference evidence="7 8" key="2">
    <citation type="journal article" date="2010" name="Stand. Genomic Sci.">
        <title>Complete genome sequence of Sebaldella termitidis type strain (NCTC 11300).</title>
        <authorList>
            <person name="Harmon-Smith M."/>
            <person name="Celia L."/>
            <person name="Chertkov O."/>
            <person name="Lapidus A."/>
            <person name="Copeland A."/>
            <person name="Glavina Del Rio T."/>
            <person name="Nolan M."/>
            <person name="Lucas S."/>
            <person name="Tice H."/>
            <person name="Cheng J.F."/>
            <person name="Han C."/>
            <person name="Detter J.C."/>
            <person name="Bruce D."/>
            <person name="Goodwin L."/>
            <person name="Pitluck S."/>
            <person name="Pati A."/>
            <person name="Liolios K."/>
            <person name="Ivanova N."/>
            <person name="Mavromatis K."/>
            <person name="Mikhailova N."/>
            <person name="Chen A."/>
            <person name="Palaniappan K."/>
            <person name="Land M."/>
            <person name="Hauser L."/>
            <person name="Chang Y.J."/>
            <person name="Jeffries C.D."/>
            <person name="Brettin T."/>
            <person name="Goker M."/>
            <person name="Beck B."/>
            <person name="Bristow J."/>
            <person name="Eisen J.A."/>
            <person name="Markowitz V."/>
            <person name="Hugenholtz P."/>
            <person name="Kyrpides N.C."/>
            <person name="Klenk H.P."/>
            <person name="Chen F."/>
        </authorList>
    </citation>
    <scope>NUCLEOTIDE SEQUENCE [LARGE SCALE GENOMIC DNA]</scope>
    <source>
        <strain evidence="8">ATCC 33386 / NCTC 11300</strain>
    </source>
</reference>
<dbReference type="InterPro" id="IPR051460">
    <property type="entry name" value="HdrC_iron-sulfur_subunit"/>
</dbReference>
<dbReference type="NCBIfam" id="NF045663">
    <property type="entry name" value="diclust_near_Sec"/>
    <property type="match status" value="1"/>
</dbReference>
<reference evidence="8" key="1">
    <citation type="submission" date="2009-09" db="EMBL/GenBank/DDBJ databases">
        <title>The complete chromosome of Sebaldella termitidis ATCC 33386.</title>
        <authorList>
            <consortium name="US DOE Joint Genome Institute (JGI-PGF)"/>
            <person name="Lucas S."/>
            <person name="Copeland A."/>
            <person name="Lapidus A."/>
            <person name="Glavina del Rio T."/>
            <person name="Dalin E."/>
            <person name="Tice H."/>
            <person name="Bruce D."/>
            <person name="Goodwin L."/>
            <person name="Pitluck S."/>
            <person name="Kyrpides N."/>
            <person name="Mavromatis K."/>
            <person name="Ivanova N."/>
            <person name="Mikhailova N."/>
            <person name="Sims D."/>
            <person name="Meincke L."/>
            <person name="Brettin T."/>
            <person name="Detter J.C."/>
            <person name="Han C."/>
            <person name="Larimer F."/>
            <person name="Land M."/>
            <person name="Hauser L."/>
            <person name="Markowitz V."/>
            <person name="Cheng J.F."/>
            <person name="Hugenholtz P."/>
            <person name="Woyke T."/>
            <person name="Wu D."/>
            <person name="Eisen J.A."/>
        </authorList>
    </citation>
    <scope>NUCLEOTIDE SEQUENCE [LARGE SCALE GENOMIC DNA]</scope>
    <source>
        <strain evidence="8">ATCC 33386 / NCTC 11300</strain>
    </source>
</reference>
<dbReference type="Proteomes" id="UP000000845">
    <property type="component" value="Chromosome"/>
</dbReference>
<keyword evidence="3" id="KW-0560">Oxidoreductase</keyword>
<proteinExistence type="predicted"/>
<sequence length="763" mass="87015">MSFLDNYKNFTNQEVMQKIEVLCTQEQVPFCTSLCPMHVDIREISRLTDSGDFAKAYALYKKSVLFPKIISSLCHEPCKNKCKRNGLGGSIEIRKLEEAIVKFAYTEQKIPAFLPKIQKKVVIAGGGLRAMTAANELARKGYQVVIYEKSDKLGGRLRDYIGNGISAEDLESDIHELLRYPVKVMYNHQVPLDNIDEINSFVSDTDADIIYISCKSALFNKSDKDTLLIENTKIVTGSRLDYDTGTVIVKVYDGKSAATTIERVLKGVSVMAGREKEGPYESGLFTNTDDIAFEASSFLASPVLTKEDAVKESKRCLKCECMECVKGCEFMKTYKSYPKKYIREVYNNLSIAMGTHHANKMINSCNLCGQCKSICPNDVDMSEIFLAARKLMVESGKMPPSAFEFALLDMDYSSSEDFFLAKHQSGTENSEYLFFPSCQLAASEPELLEKVYDDLCQNLSGGVGVLFSCCGIMANWSGNTEIFYDTVNKLKKEIEKLGNPKIISACPTCISVFREYYGLEAAGIWELYSNKTIPIHTGFESKKLTVHDACSARFDRNIQENIRNLGKNLGHEITEKKYTREITSCCGYGGLMPFADKETAVKVTDRIIEDSENEILAYCVNCRDRFLKQNKNSYHFLELIYGQDSNHHKWPTWSERQENRKRIKNLFLKKYWNEKGTEELDCKIFIDEDLEKIMEDRMILKTDIQKAVINANEKNEFFIDPKESCFITSFRPNNVTFWVKYIKFEDGYKILNAYTHRMTFINK</sequence>
<keyword evidence="8" id="KW-1185">Reference proteome</keyword>
<evidence type="ECO:0000256" key="1">
    <source>
        <dbReference type="ARBA" id="ARBA00022485"/>
    </source>
</evidence>
<dbReference type="Pfam" id="PF13450">
    <property type="entry name" value="NAD_binding_8"/>
    <property type="match status" value="1"/>
</dbReference>
<dbReference type="PANTHER" id="PTHR43255">
    <property type="entry name" value="IRON-SULFUR-BINDING OXIDOREDUCTASE FADF-RELATED-RELATED"/>
    <property type="match status" value="1"/>
</dbReference>
<keyword evidence="2" id="KW-0479">Metal-binding</keyword>
<dbReference type="Pfam" id="PF02754">
    <property type="entry name" value="CCG"/>
    <property type="match status" value="2"/>
</dbReference>
<dbReference type="InterPro" id="IPR036188">
    <property type="entry name" value="FAD/NAD-bd_sf"/>
</dbReference>
<dbReference type="RefSeq" id="WP_012862694.1">
    <property type="nucleotide sequence ID" value="NC_013517.1"/>
</dbReference>
<dbReference type="GO" id="GO:0016491">
    <property type="term" value="F:oxidoreductase activity"/>
    <property type="evidence" value="ECO:0007669"/>
    <property type="project" value="UniProtKB-KW"/>
</dbReference>
<dbReference type="InterPro" id="IPR028261">
    <property type="entry name" value="DPD_II"/>
</dbReference>
<dbReference type="PANTHER" id="PTHR43255:SF1">
    <property type="entry name" value="IRON-SULFUR-BINDING OXIDOREDUCTASE FADF-RELATED"/>
    <property type="match status" value="1"/>
</dbReference>
<evidence type="ECO:0000313" key="8">
    <source>
        <dbReference type="Proteomes" id="UP000000845"/>
    </source>
</evidence>
<dbReference type="SUPFAM" id="SSF46548">
    <property type="entry name" value="alpha-helical ferredoxin"/>
    <property type="match status" value="1"/>
</dbReference>
<accession>D1APS8</accession>
<dbReference type="InterPro" id="IPR017896">
    <property type="entry name" value="4Fe4S_Fe-S-bd"/>
</dbReference>
<dbReference type="Gene3D" id="3.50.50.60">
    <property type="entry name" value="FAD/NAD(P)-binding domain"/>
    <property type="match status" value="1"/>
</dbReference>
<organism evidence="7 8">
    <name type="scientific">Sebaldella termitidis (strain ATCC 33386 / NCTC 11300)</name>
    <dbReference type="NCBI Taxonomy" id="526218"/>
    <lineage>
        <taxon>Bacteria</taxon>
        <taxon>Fusobacteriati</taxon>
        <taxon>Fusobacteriota</taxon>
        <taxon>Fusobacteriia</taxon>
        <taxon>Fusobacteriales</taxon>
        <taxon>Leptotrichiaceae</taxon>
        <taxon>Sebaldella</taxon>
    </lineage>
</organism>
<dbReference type="eggNOG" id="COG0247">
    <property type="taxonomic scope" value="Bacteria"/>
</dbReference>
<dbReference type="InterPro" id="IPR017900">
    <property type="entry name" value="4Fe4S_Fe_S_CS"/>
</dbReference>
<dbReference type="PROSITE" id="PS51379">
    <property type="entry name" value="4FE4S_FER_2"/>
    <property type="match status" value="1"/>
</dbReference>
<keyword evidence="5" id="KW-0411">Iron-sulfur</keyword>
<dbReference type="eggNOG" id="COG0493">
    <property type="taxonomic scope" value="Bacteria"/>
</dbReference>
<name>D1APS8_SEBTE</name>
<dbReference type="Pfam" id="PF14691">
    <property type="entry name" value="Fer4_20"/>
    <property type="match status" value="1"/>
</dbReference>
<dbReference type="PROSITE" id="PS00198">
    <property type="entry name" value="4FE4S_FER_1"/>
    <property type="match status" value="1"/>
</dbReference>
<evidence type="ECO:0000256" key="2">
    <source>
        <dbReference type="ARBA" id="ARBA00022723"/>
    </source>
</evidence>
<dbReference type="Gene3D" id="1.10.1060.10">
    <property type="entry name" value="Alpha-helical ferredoxin"/>
    <property type="match status" value="2"/>
</dbReference>
<dbReference type="AlphaFoldDB" id="D1APS8"/>
<dbReference type="EMBL" id="CP001739">
    <property type="protein sequence ID" value="ACZ10112.1"/>
    <property type="molecule type" value="Genomic_DNA"/>
</dbReference>
<dbReference type="STRING" id="526218.Sterm_3271"/>
<dbReference type="SUPFAM" id="SSF51971">
    <property type="entry name" value="Nucleotide-binding domain"/>
    <property type="match status" value="1"/>
</dbReference>
<gene>
    <name evidence="7" type="ordered locus">Sterm_3271</name>
</gene>